<sequence>MSNFHSVNLREGLCNGCTACVTVCPTEAVRVNSQKAEIMTTRCTDCGACLRACPNHAKTGRVDNMKDLDNYKYKIALPDPAIFGQFAPDVQPERILGSFLSLGFDEVFDVATACDLVSKKIKEKIVKTNHPLISASCPAVIRLIQALYPDLIKNLVTIEAPLEVAGQLARKKAIERGLDSEDIGIFYISPCPAKVTAVKRPVARKKSSVNKVLSIVDLYGNILKFANMKNTKTLQLKASGKGYGWARAGGESLAVGAYNNVVVDGIEHVTKVLGEIEIGKLPNVDYIECWACVGGCVGGPLVVENPFIARVKIRKKAELLNNNVQSSGIDKLDHSIFEWEEEIKPRQIMSLDNNMTVAISKGKKLQEILSKLPGYDCGACGAPTCRAHAEDFVQGSIQSTRCVFKK</sequence>
<dbReference type="AlphaFoldDB" id="A0AAU7VIN1"/>
<dbReference type="Pfam" id="PF04060">
    <property type="entry name" value="FeS"/>
    <property type="match status" value="1"/>
</dbReference>
<evidence type="ECO:0000259" key="6">
    <source>
        <dbReference type="PROSITE" id="PS51656"/>
    </source>
</evidence>
<evidence type="ECO:0000256" key="4">
    <source>
        <dbReference type="ARBA" id="ARBA00023014"/>
    </source>
</evidence>
<evidence type="ECO:0000256" key="2">
    <source>
        <dbReference type="ARBA" id="ARBA00022723"/>
    </source>
</evidence>
<dbReference type="InterPro" id="IPR009016">
    <property type="entry name" value="Fe_hydrogenase"/>
</dbReference>
<dbReference type="RefSeq" id="WP_350342562.1">
    <property type="nucleotide sequence ID" value="NZ_CP158367.1"/>
</dbReference>
<name>A0AAU7VIN1_9FIRM</name>
<dbReference type="GO" id="GO:0051539">
    <property type="term" value="F:4 iron, 4 sulfur cluster binding"/>
    <property type="evidence" value="ECO:0007669"/>
    <property type="project" value="UniProtKB-KW"/>
</dbReference>
<dbReference type="InterPro" id="IPR017896">
    <property type="entry name" value="4Fe4S_Fe-S-bd"/>
</dbReference>
<dbReference type="InterPro" id="IPR004108">
    <property type="entry name" value="Fe_hydrogenase_lsu_C"/>
</dbReference>
<dbReference type="Pfam" id="PF02906">
    <property type="entry name" value="Fe_hyd_lg_C"/>
    <property type="match status" value="2"/>
</dbReference>
<dbReference type="PROSITE" id="PS51379">
    <property type="entry name" value="4FE4S_FER_2"/>
    <property type="match status" value="2"/>
</dbReference>
<dbReference type="Gene3D" id="1.10.15.40">
    <property type="entry name" value="Electron transport complex subunit B, putative Fe-S cluster"/>
    <property type="match status" value="1"/>
</dbReference>
<keyword evidence="4" id="KW-0411">Iron-sulfur</keyword>
<organism evidence="7">
    <name type="scientific">Proteinivorax tanatarense</name>
    <dbReference type="NCBI Taxonomy" id="1260629"/>
    <lineage>
        <taxon>Bacteria</taxon>
        <taxon>Bacillati</taxon>
        <taxon>Bacillota</taxon>
        <taxon>Clostridia</taxon>
        <taxon>Eubacteriales</taxon>
        <taxon>Proteinivoracaceae</taxon>
        <taxon>Proteinivorax</taxon>
    </lineage>
</organism>
<dbReference type="InterPro" id="IPR050395">
    <property type="entry name" value="4Fe4S_Ferredoxin_RnfB"/>
</dbReference>
<evidence type="ECO:0000256" key="1">
    <source>
        <dbReference type="ARBA" id="ARBA00022485"/>
    </source>
</evidence>
<dbReference type="PROSITE" id="PS00198">
    <property type="entry name" value="4FE4S_FER_1"/>
    <property type="match status" value="1"/>
</dbReference>
<dbReference type="SUPFAM" id="SSF54862">
    <property type="entry name" value="4Fe-4S ferredoxins"/>
    <property type="match status" value="1"/>
</dbReference>
<feature type="domain" description="4Fe-4S ferredoxin-type" evidence="5">
    <location>
        <begin position="5"/>
        <end position="34"/>
    </location>
</feature>
<dbReference type="PANTHER" id="PTHR43560:SF1">
    <property type="entry name" value="ION-TRANSLOCATING OXIDOREDUCTASE COMPLEX SUBUNIT B"/>
    <property type="match status" value="1"/>
</dbReference>
<keyword evidence="1" id="KW-0004">4Fe-4S</keyword>
<dbReference type="InterPro" id="IPR017900">
    <property type="entry name" value="4Fe4S_Fe_S_CS"/>
</dbReference>
<evidence type="ECO:0000256" key="3">
    <source>
        <dbReference type="ARBA" id="ARBA00023004"/>
    </source>
</evidence>
<dbReference type="EMBL" id="CP158367">
    <property type="protein sequence ID" value="XBX73800.1"/>
    <property type="molecule type" value="Genomic_DNA"/>
</dbReference>
<reference evidence="7" key="2">
    <citation type="submission" date="2024-06" db="EMBL/GenBank/DDBJ databases">
        <authorList>
            <person name="Petrova K.O."/>
            <person name="Toshchakov S.V."/>
            <person name="Boltjanskaja Y.V."/>
            <person name="Kevbrin V."/>
        </authorList>
    </citation>
    <scope>NUCLEOTIDE SEQUENCE</scope>
    <source>
        <strain evidence="7">Z-910T</strain>
    </source>
</reference>
<proteinExistence type="predicted"/>
<dbReference type="Gene3D" id="3.30.70.20">
    <property type="match status" value="1"/>
</dbReference>
<gene>
    <name evidence="7" type="ORF">PRVXT_001804</name>
</gene>
<dbReference type="GO" id="GO:0046872">
    <property type="term" value="F:metal ion binding"/>
    <property type="evidence" value="ECO:0007669"/>
    <property type="project" value="UniProtKB-KW"/>
</dbReference>
<accession>A0AAU7VIN1</accession>
<dbReference type="PANTHER" id="PTHR43560">
    <property type="entry name" value="ION-TRANSLOCATING OXIDOREDUCTASE COMPLEX SUBUNIT B"/>
    <property type="match status" value="1"/>
</dbReference>
<dbReference type="Pfam" id="PF13237">
    <property type="entry name" value="Fer4_10"/>
    <property type="match status" value="1"/>
</dbReference>
<dbReference type="SUPFAM" id="SSF53920">
    <property type="entry name" value="Fe-only hydrogenase"/>
    <property type="match status" value="1"/>
</dbReference>
<dbReference type="PROSITE" id="PS51656">
    <property type="entry name" value="4FE4S"/>
    <property type="match status" value="1"/>
</dbReference>
<reference evidence="7" key="1">
    <citation type="journal article" date="2013" name="Extremophiles">
        <title>Proteinivorax tanatarense gen. nov., sp. nov., an anaerobic, haloalkaliphilic, proteolytic bacterium isolated from a decaying algal bloom, and proposal of Proteinivoraceae fam. nov.</title>
        <authorList>
            <person name="Kevbrin V."/>
            <person name="Boltyanskaya Y."/>
            <person name="Zhilina T."/>
            <person name="Kolganova T."/>
            <person name="Lavrentjeva E."/>
            <person name="Kuznetsov B."/>
        </authorList>
    </citation>
    <scope>NUCLEOTIDE SEQUENCE</scope>
    <source>
        <strain evidence="7">Z-910T</strain>
    </source>
</reference>
<evidence type="ECO:0000313" key="7">
    <source>
        <dbReference type="EMBL" id="XBX73800.1"/>
    </source>
</evidence>
<dbReference type="Gene3D" id="3.40.950.10">
    <property type="entry name" value="Fe-only Hydrogenase (Larger Subunit), Chain L, domain 3"/>
    <property type="match status" value="1"/>
</dbReference>
<keyword evidence="2" id="KW-0479">Metal-binding</keyword>
<evidence type="ECO:0000259" key="5">
    <source>
        <dbReference type="PROSITE" id="PS51379"/>
    </source>
</evidence>
<feature type="domain" description="4Fe-4S ferredoxin-type" evidence="5">
    <location>
        <begin position="35"/>
        <end position="63"/>
    </location>
</feature>
<feature type="domain" description="4Fe-4S" evidence="6">
    <location>
        <begin position="360"/>
        <end position="406"/>
    </location>
</feature>
<dbReference type="InterPro" id="IPR007202">
    <property type="entry name" value="4Fe-4S_dom"/>
</dbReference>
<protein>
    <submittedName>
        <fullName evidence="7">[Fe-Fe] hydrogenase large subunit C-terminal domain-containing protein</fullName>
    </submittedName>
</protein>
<keyword evidence="3" id="KW-0408">Iron</keyword>